<protein>
    <submittedName>
        <fullName evidence="1">Uncharacterized protein</fullName>
    </submittedName>
</protein>
<evidence type="ECO:0000313" key="2">
    <source>
        <dbReference type="Proteomes" id="UP001165060"/>
    </source>
</evidence>
<accession>A0ABQ6MJH6</accession>
<dbReference type="Proteomes" id="UP001165060">
    <property type="component" value="Unassembled WGS sequence"/>
</dbReference>
<reference evidence="1 2" key="1">
    <citation type="journal article" date="2023" name="Commun. Biol.">
        <title>Genome analysis of Parmales, the sister group of diatoms, reveals the evolutionary specialization of diatoms from phago-mixotrophs to photoautotrophs.</title>
        <authorList>
            <person name="Ban H."/>
            <person name="Sato S."/>
            <person name="Yoshikawa S."/>
            <person name="Yamada K."/>
            <person name="Nakamura Y."/>
            <person name="Ichinomiya M."/>
            <person name="Sato N."/>
            <person name="Blanc-Mathieu R."/>
            <person name="Endo H."/>
            <person name="Kuwata A."/>
            <person name="Ogata H."/>
        </authorList>
    </citation>
    <scope>NUCLEOTIDE SEQUENCE [LARGE SCALE GENOMIC DNA]</scope>
</reference>
<proteinExistence type="predicted"/>
<dbReference type="EMBL" id="BRYB01002886">
    <property type="protein sequence ID" value="GMI27042.1"/>
    <property type="molecule type" value="Genomic_DNA"/>
</dbReference>
<comment type="caution">
    <text evidence="1">The sequence shown here is derived from an EMBL/GenBank/DDBJ whole genome shotgun (WGS) entry which is preliminary data.</text>
</comment>
<keyword evidence="2" id="KW-1185">Reference proteome</keyword>
<gene>
    <name evidence="1" type="ORF">TeGR_g12457</name>
</gene>
<name>A0ABQ6MJH6_9STRA</name>
<organism evidence="1 2">
    <name type="scientific">Tetraparma gracilis</name>
    <dbReference type="NCBI Taxonomy" id="2962635"/>
    <lineage>
        <taxon>Eukaryota</taxon>
        <taxon>Sar</taxon>
        <taxon>Stramenopiles</taxon>
        <taxon>Ochrophyta</taxon>
        <taxon>Bolidophyceae</taxon>
        <taxon>Parmales</taxon>
        <taxon>Triparmaceae</taxon>
        <taxon>Tetraparma</taxon>
    </lineage>
</organism>
<sequence length="422" mass="46138">MLCSEDRLPPLNLSSPDFPYTFFDFMACGTQSRPGSALECEGPENFATGEEGIDIYHYLGQLMAEQFDEATTNDVLHDLPEIFFTFGTVSVTHYYVATAVVIRELNGLGEEDPELMNEWDPAVCLAGVNNKITSLPPFSSWAFWVNAIHGLGHGVAKSLVHRLEMITTGEEREGVAATREDVAKWVMGVLEGMSAFELGGELAHEVTQPSALHNQFVATGFFHQMDVFAEGHAINPEAAAVLCTGENEGEMGVLELMVDMGTDFIIPRGTTTFSWGSLCQKLEFSWRPERYFDCLRTSQDDCRVDGGGSKSRQCAFGKGITEGDSNYILSLEEVVARGSIKIREECSEPLNRAYFAAYARSEMKMLGAPSPELCCQDQLQHGEALALLQEYCLLGSKSASATRACSDVVTAVMAGTSLDAFL</sequence>
<evidence type="ECO:0000313" key="1">
    <source>
        <dbReference type="EMBL" id="GMI27042.1"/>
    </source>
</evidence>